<dbReference type="HOGENOM" id="CLU_3038467_0_0_1"/>
<dbReference type="AlphaFoldDB" id="T1ILB2"/>
<dbReference type="EnsemblMetazoa" id="SMAR001734-RA">
    <property type="protein sequence ID" value="SMAR001734-PA"/>
    <property type="gene ID" value="SMAR001734"/>
</dbReference>
<evidence type="ECO:0000313" key="1">
    <source>
        <dbReference type="EnsemblMetazoa" id="SMAR001734-PA"/>
    </source>
</evidence>
<dbReference type="EMBL" id="JH430774">
    <property type="status" value="NOT_ANNOTATED_CDS"/>
    <property type="molecule type" value="Genomic_DNA"/>
</dbReference>
<evidence type="ECO:0000313" key="2">
    <source>
        <dbReference type="Proteomes" id="UP000014500"/>
    </source>
</evidence>
<protein>
    <submittedName>
        <fullName evidence="1">Uncharacterized protein</fullName>
    </submittedName>
</protein>
<reference evidence="2" key="1">
    <citation type="submission" date="2011-05" db="EMBL/GenBank/DDBJ databases">
        <authorList>
            <person name="Richards S.R."/>
            <person name="Qu J."/>
            <person name="Jiang H."/>
            <person name="Jhangiani S.N."/>
            <person name="Agravi P."/>
            <person name="Goodspeed R."/>
            <person name="Gross S."/>
            <person name="Mandapat C."/>
            <person name="Jackson L."/>
            <person name="Mathew T."/>
            <person name="Pu L."/>
            <person name="Thornton R."/>
            <person name="Saada N."/>
            <person name="Wilczek-Boney K.B."/>
            <person name="Lee S."/>
            <person name="Kovar C."/>
            <person name="Wu Y."/>
            <person name="Scherer S.E."/>
            <person name="Worley K.C."/>
            <person name="Muzny D.M."/>
            <person name="Gibbs R."/>
        </authorList>
    </citation>
    <scope>NUCLEOTIDE SEQUENCE</scope>
    <source>
        <strain evidence="2">Brora</strain>
    </source>
</reference>
<accession>T1ILB2</accession>
<organism evidence="1 2">
    <name type="scientific">Strigamia maritima</name>
    <name type="common">European centipede</name>
    <name type="synonym">Geophilus maritimus</name>
    <dbReference type="NCBI Taxonomy" id="126957"/>
    <lineage>
        <taxon>Eukaryota</taxon>
        <taxon>Metazoa</taxon>
        <taxon>Ecdysozoa</taxon>
        <taxon>Arthropoda</taxon>
        <taxon>Myriapoda</taxon>
        <taxon>Chilopoda</taxon>
        <taxon>Pleurostigmophora</taxon>
        <taxon>Geophilomorpha</taxon>
        <taxon>Linotaeniidae</taxon>
        <taxon>Strigamia</taxon>
    </lineage>
</organism>
<reference evidence="1" key="2">
    <citation type="submission" date="2015-02" db="UniProtKB">
        <authorList>
            <consortium name="EnsemblMetazoa"/>
        </authorList>
    </citation>
    <scope>IDENTIFICATION</scope>
</reference>
<dbReference type="Proteomes" id="UP000014500">
    <property type="component" value="Unassembled WGS sequence"/>
</dbReference>
<proteinExistence type="predicted"/>
<sequence length="55" mass="6107">MDSEIIDLTSDDQDDDGNCTVVFFKTEKAEIAETVTSNDVWKPLVTYSSTSSEDN</sequence>
<keyword evidence="2" id="KW-1185">Reference proteome</keyword>
<name>T1ILB2_STRMM</name>